<reference evidence="1" key="1">
    <citation type="journal article" date="2022" name="Front. Genet.">
        <title>Chromosome-Scale Assembly of the Dendrobium nobile Genome Provides Insights Into the Molecular Mechanism of the Biosynthesis of the Medicinal Active Ingredient of Dendrobium.</title>
        <authorList>
            <person name="Xu Q."/>
            <person name="Niu S.-C."/>
            <person name="Li K.-L."/>
            <person name="Zheng P.-J."/>
            <person name="Zhang X.-J."/>
            <person name="Jia Y."/>
            <person name="Liu Y."/>
            <person name="Niu Y.-X."/>
            <person name="Yu L.-H."/>
            <person name="Chen D.-F."/>
            <person name="Zhang G.-Q."/>
        </authorList>
    </citation>
    <scope>NUCLEOTIDE SEQUENCE</scope>
    <source>
        <tissue evidence="1">Leaf</tissue>
    </source>
</reference>
<sequence length="73" mass="8498">MKCPYRWRETLVIVGKKVEIVPPGVEGVEEERMRRPNGEIIDDDEKPEIRGAFCREGFVEKQKHEEKEGGEDL</sequence>
<dbReference type="AlphaFoldDB" id="A0A8T3C7G5"/>
<evidence type="ECO:0000313" key="1">
    <source>
        <dbReference type="EMBL" id="KAI0529760.1"/>
    </source>
</evidence>
<evidence type="ECO:0000313" key="2">
    <source>
        <dbReference type="Proteomes" id="UP000829196"/>
    </source>
</evidence>
<name>A0A8T3C7G5_DENNO</name>
<dbReference type="EMBL" id="JAGYWB010000002">
    <property type="protein sequence ID" value="KAI0529760.1"/>
    <property type="molecule type" value="Genomic_DNA"/>
</dbReference>
<gene>
    <name evidence="1" type="ORF">KFK09_002318</name>
</gene>
<dbReference type="Proteomes" id="UP000829196">
    <property type="component" value="Unassembled WGS sequence"/>
</dbReference>
<accession>A0A8T3C7G5</accession>
<protein>
    <submittedName>
        <fullName evidence="1">Uncharacterized protein</fullName>
    </submittedName>
</protein>
<organism evidence="1 2">
    <name type="scientific">Dendrobium nobile</name>
    <name type="common">Orchid</name>
    <dbReference type="NCBI Taxonomy" id="94219"/>
    <lineage>
        <taxon>Eukaryota</taxon>
        <taxon>Viridiplantae</taxon>
        <taxon>Streptophyta</taxon>
        <taxon>Embryophyta</taxon>
        <taxon>Tracheophyta</taxon>
        <taxon>Spermatophyta</taxon>
        <taxon>Magnoliopsida</taxon>
        <taxon>Liliopsida</taxon>
        <taxon>Asparagales</taxon>
        <taxon>Orchidaceae</taxon>
        <taxon>Epidendroideae</taxon>
        <taxon>Malaxideae</taxon>
        <taxon>Dendrobiinae</taxon>
        <taxon>Dendrobium</taxon>
    </lineage>
</organism>
<keyword evidence="2" id="KW-1185">Reference proteome</keyword>
<comment type="caution">
    <text evidence="1">The sequence shown here is derived from an EMBL/GenBank/DDBJ whole genome shotgun (WGS) entry which is preliminary data.</text>
</comment>
<proteinExistence type="predicted"/>